<dbReference type="PANTHER" id="PTHR23530">
    <property type="entry name" value="TRANSPORT PROTEIN-RELATED"/>
    <property type="match status" value="1"/>
</dbReference>
<feature type="transmembrane region" description="Helical" evidence="2">
    <location>
        <begin position="325"/>
        <end position="348"/>
    </location>
</feature>
<reference evidence="3 4" key="1">
    <citation type="journal article" date="2015" name="Genome Announc.">
        <title>Expanding the biotechnology potential of lactobacilli through comparative genomics of 213 strains and associated genera.</title>
        <authorList>
            <person name="Sun Z."/>
            <person name="Harris H.M."/>
            <person name="McCann A."/>
            <person name="Guo C."/>
            <person name="Argimon S."/>
            <person name="Zhang W."/>
            <person name="Yang X."/>
            <person name="Jeffery I.B."/>
            <person name="Cooney J.C."/>
            <person name="Kagawa T.F."/>
            <person name="Liu W."/>
            <person name="Song Y."/>
            <person name="Salvetti E."/>
            <person name="Wrobel A."/>
            <person name="Rasinkangas P."/>
            <person name="Parkhill J."/>
            <person name="Rea M.C."/>
            <person name="O'Sullivan O."/>
            <person name="Ritari J."/>
            <person name="Douillard F.P."/>
            <person name="Paul Ross R."/>
            <person name="Yang R."/>
            <person name="Briner A.E."/>
            <person name="Felis G.E."/>
            <person name="de Vos W.M."/>
            <person name="Barrangou R."/>
            <person name="Klaenhammer T.R."/>
            <person name="Caufield P.W."/>
            <person name="Cui Y."/>
            <person name="Zhang H."/>
            <person name="O'Toole P.W."/>
        </authorList>
    </citation>
    <scope>NUCLEOTIDE SEQUENCE [LARGE SCALE GENOMIC DNA]</scope>
    <source>
        <strain evidence="3 4">DSM 20253</strain>
    </source>
</reference>
<dbReference type="OrthoDB" id="9816124at2"/>
<feature type="transmembrane region" description="Helical" evidence="2">
    <location>
        <begin position="243"/>
        <end position="263"/>
    </location>
</feature>
<dbReference type="PATRIC" id="fig|1423796.3.peg.563"/>
<evidence type="ECO:0000256" key="2">
    <source>
        <dbReference type="SAM" id="Phobius"/>
    </source>
</evidence>
<feature type="transmembrane region" description="Helical" evidence="2">
    <location>
        <begin position="40"/>
        <end position="61"/>
    </location>
</feature>
<dbReference type="GO" id="GO:0022857">
    <property type="term" value="F:transmembrane transporter activity"/>
    <property type="evidence" value="ECO:0007669"/>
    <property type="project" value="InterPro"/>
</dbReference>
<dbReference type="InterPro" id="IPR011701">
    <property type="entry name" value="MFS"/>
</dbReference>
<dbReference type="Gene3D" id="1.20.1250.20">
    <property type="entry name" value="MFS general substrate transporter like domains"/>
    <property type="match status" value="1"/>
</dbReference>
<feature type="transmembrane region" description="Helical" evidence="2">
    <location>
        <begin position="275"/>
        <end position="305"/>
    </location>
</feature>
<evidence type="ECO:0000313" key="3">
    <source>
        <dbReference type="EMBL" id="KRN00161.1"/>
    </source>
</evidence>
<dbReference type="SUPFAM" id="SSF103473">
    <property type="entry name" value="MFS general substrate transporter"/>
    <property type="match status" value="1"/>
</dbReference>
<evidence type="ECO:0000313" key="4">
    <source>
        <dbReference type="Proteomes" id="UP000051638"/>
    </source>
</evidence>
<accession>A0A0R2D901</accession>
<dbReference type="PANTHER" id="PTHR23530:SF1">
    <property type="entry name" value="PERMEASE, MAJOR FACILITATOR SUPERFAMILY-RELATED"/>
    <property type="match status" value="1"/>
</dbReference>
<feature type="transmembrane region" description="Helical" evidence="2">
    <location>
        <begin position="164"/>
        <end position="183"/>
    </location>
</feature>
<protein>
    <submittedName>
        <fullName evidence="3">Major facilitator family transporter</fullName>
    </submittedName>
</protein>
<comment type="subcellular location">
    <subcellularLocation>
        <location evidence="1">Cell membrane</location>
        <topology evidence="1">Multi-pass membrane protein</topology>
    </subcellularLocation>
</comment>
<dbReference type="InterPro" id="IPR053160">
    <property type="entry name" value="MFS_DHA3_Transporter"/>
</dbReference>
<feature type="transmembrane region" description="Helical" evidence="2">
    <location>
        <begin position="95"/>
        <end position="116"/>
    </location>
</feature>
<keyword evidence="2" id="KW-0472">Membrane</keyword>
<feature type="transmembrane region" description="Helical" evidence="2">
    <location>
        <begin position="360"/>
        <end position="378"/>
    </location>
</feature>
<dbReference type="GO" id="GO:0005886">
    <property type="term" value="C:plasma membrane"/>
    <property type="evidence" value="ECO:0007669"/>
    <property type="project" value="UniProtKB-SubCell"/>
</dbReference>
<keyword evidence="2" id="KW-0812">Transmembrane</keyword>
<comment type="caution">
    <text evidence="3">The sequence shown here is derived from an EMBL/GenBank/DDBJ whole genome shotgun (WGS) entry which is preliminary data.</text>
</comment>
<dbReference type="InterPro" id="IPR036259">
    <property type="entry name" value="MFS_trans_sf"/>
</dbReference>
<organism evidence="3 4">
    <name type="scientific">Loigolactobacillus rennini DSM 20253</name>
    <dbReference type="NCBI Taxonomy" id="1423796"/>
    <lineage>
        <taxon>Bacteria</taxon>
        <taxon>Bacillati</taxon>
        <taxon>Bacillota</taxon>
        <taxon>Bacilli</taxon>
        <taxon>Lactobacillales</taxon>
        <taxon>Lactobacillaceae</taxon>
        <taxon>Loigolactobacillus</taxon>
    </lineage>
</organism>
<feature type="transmembrane region" description="Helical" evidence="2">
    <location>
        <begin position="12"/>
        <end position="34"/>
    </location>
</feature>
<dbReference type="EMBL" id="AYYI01000002">
    <property type="protein sequence ID" value="KRN00161.1"/>
    <property type="molecule type" value="Genomic_DNA"/>
</dbReference>
<dbReference type="RefSeq" id="WP_057872855.1">
    <property type="nucleotide sequence ID" value="NZ_AYYI01000002.1"/>
</dbReference>
<evidence type="ECO:0000256" key="1">
    <source>
        <dbReference type="ARBA" id="ARBA00004651"/>
    </source>
</evidence>
<proteinExistence type="predicted"/>
<feature type="transmembrane region" description="Helical" evidence="2">
    <location>
        <begin position="210"/>
        <end position="231"/>
    </location>
</feature>
<dbReference type="Proteomes" id="UP000051638">
    <property type="component" value="Unassembled WGS sequence"/>
</dbReference>
<feature type="transmembrane region" description="Helical" evidence="2">
    <location>
        <begin position="137"/>
        <end position="158"/>
    </location>
</feature>
<keyword evidence="2" id="KW-1133">Transmembrane helix</keyword>
<keyword evidence="4" id="KW-1185">Reference proteome</keyword>
<name>A0A0R2D901_9LACO</name>
<sequence>MIKTKDKNLITYLLSYFLYNTARVLPHAILTVLLLDKGMIVSQIALIQSFYMIAGLLFEFPSGILTDLWSEKRMYQLALICLFFSYLAIWLSNKFVFLCGAWFIYGLSSAAISGSLEIYFLRQYQNNDHKIRRFNVAYNYATLSSALIGGGIGSFIYAAIKIHIYIVALGILLLALLLITFFFRGNSLKPPAKQTNLIAEIKTIKNNTKLIFSVLQMAIYQIVAQLFFQFWQVMFLHKTFSSSYFGLFYVYFQIIALISNYLFNKMTGSKRHFLTISLITLFLLLALQVTSPLLFIICFTLFLFPFNIYNTQLFVDIEAASPPKVLSSIVSFSGTISSIISMLTLWLISGLNNLLNFKQMCIAITILFFGLSTFLLSVKARKNVK</sequence>
<dbReference type="Pfam" id="PF07690">
    <property type="entry name" value="MFS_1"/>
    <property type="match status" value="1"/>
</dbReference>
<feature type="transmembrane region" description="Helical" evidence="2">
    <location>
        <begin position="73"/>
        <end position="89"/>
    </location>
</feature>
<gene>
    <name evidence="3" type="ORF">FC24_GL000547</name>
</gene>
<dbReference type="AlphaFoldDB" id="A0A0R2D901"/>